<dbReference type="SMART" id="SM00387">
    <property type="entry name" value="HATPase_c"/>
    <property type="match status" value="1"/>
</dbReference>
<dbReference type="InterPro" id="IPR052023">
    <property type="entry name" value="Histidine_kinase_KdpD"/>
</dbReference>
<dbReference type="OrthoDB" id="9806130at2"/>
<keyword evidence="11" id="KW-0902">Two-component regulatory system</keyword>
<dbReference type="Gene3D" id="3.30.450.40">
    <property type="match status" value="1"/>
</dbReference>
<dbReference type="Pfam" id="PF13493">
    <property type="entry name" value="DUF4118"/>
    <property type="match status" value="1"/>
</dbReference>
<dbReference type="RefSeq" id="WP_102064077.1">
    <property type="nucleotide sequence ID" value="NZ_PKQE01000001.1"/>
</dbReference>
<dbReference type="InterPro" id="IPR004358">
    <property type="entry name" value="Sig_transdc_His_kin-like_C"/>
</dbReference>
<dbReference type="EC" id="2.7.13.3" evidence="3"/>
<proteinExistence type="predicted"/>
<dbReference type="AlphaFoldDB" id="A0A2N4TUR7"/>
<keyword evidence="5" id="KW-0808">Transferase</keyword>
<keyword evidence="9" id="KW-0067">ATP-binding</keyword>
<organism evidence="15 16">
    <name type="scientific">Ralstonia pickettii</name>
    <name type="common">Burkholderia pickettii</name>
    <dbReference type="NCBI Taxonomy" id="329"/>
    <lineage>
        <taxon>Bacteria</taxon>
        <taxon>Pseudomonadati</taxon>
        <taxon>Pseudomonadota</taxon>
        <taxon>Betaproteobacteria</taxon>
        <taxon>Burkholderiales</taxon>
        <taxon>Burkholderiaceae</taxon>
        <taxon>Ralstonia</taxon>
    </lineage>
</organism>
<dbReference type="Gene3D" id="1.10.287.130">
    <property type="match status" value="1"/>
</dbReference>
<evidence type="ECO:0000256" key="1">
    <source>
        <dbReference type="ARBA" id="ARBA00000085"/>
    </source>
</evidence>
<accession>A0A2N4TUR7</accession>
<feature type="transmembrane region" description="Helical" evidence="13">
    <location>
        <begin position="508"/>
        <end position="529"/>
    </location>
</feature>
<sequence length="943" mass="101664">MQEAARPNPDQLLAELQSGQEQSARGKLRIYFGASAGVGKTYAMLAAAKAARAAGIDAIIGLVETHGRAETAALVADLEHLPTRQIEYKGRTLPEFDLDAALARRPALILVDELAHSNVAGSRHPKRWQDIEDLLAAGIDVWTTVNVQHLDSLNEAVGSITGIRVWETVPDAVFDAANEVILVDLPADELLRRLAEGKVYMPEQAQHAARNFFRKGNLIALRELALRRTADRVDDDVQAYRRARRIENVWRTRETVVACLDPQGDGEQVIRSAARLAAQLECDWHAVAVVMPHLRAADARTERLHALLKLAEDAGAKVETLAGTNAVEAITGYIRRHNITKAVIGRPPEKRWRSARAIVVALRLAIGLERRLPSGDFAEALARHCPEVDVIRAAADPAHIQLPPRAADIGRADVRSEAQRAADAQAGWIKPAYVAACVYVGVATALSSLVRPVFDLANIVMLFLAAVVAVAMRHGRGPAALASVLSVALFDFFFVPPRFSFAVSDVQYLLTFGVMLAVGMLVGQLTAGLREQAQVAVQREASAHALYEAARELSAALTLDQIVSIGGRFVNATFGGRCAFFFVGLDGRLGAPQIAKPEGSTDAPSGMPNLDRVLADWTYQHGQPAGTGTHTLPSGSVLYLPLKAPMAIRGVLAVEPETFHVLAQPDNRRQIDACATLIAIAIERVHYVEVARDALVRIESERLRNSLLAAVSHDLRTPLTGLVGMAETLLRAQPPLPALQAEAAAAIGQQAQRMRTMVTNLLDMARLQNQDVKLRLEWQSIEELVGAALQANPLPDHRVVVDHLAALPLIRCDGPLMERVLSNLLENAGKFAPAGTQVRISGELVRDEARGNEVRGNEVRLRVRDHGPGVPAGSVRTIFEKFTRGEKESATTGVGLGLAVCEAIVSAHHGRIWVEAPADGGACFVVALPAAEPPPVEDAEPIA</sequence>
<dbReference type="GO" id="GO:0005737">
    <property type="term" value="C:cytoplasm"/>
    <property type="evidence" value="ECO:0007669"/>
    <property type="project" value="UniProtKB-ARBA"/>
</dbReference>
<dbReference type="PANTHER" id="PTHR45569:SF1">
    <property type="entry name" value="SENSOR PROTEIN KDPD"/>
    <property type="match status" value="1"/>
</dbReference>
<dbReference type="CDD" id="cd00075">
    <property type="entry name" value="HATPase"/>
    <property type="match status" value="1"/>
</dbReference>
<dbReference type="InterPro" id="IPR025201">
    <property type="entry name" value="KdpD_TM"/>
</dbReference>
<dbReference type="Proteomes" id="UP000234456">
    <property type="component" value="Unassembled WGS sequence"/>
</dbReference>
<dbReference type="Gene3D" id="3.30.565.10">
    <property type="entry name" value="Histidine kinase-like ATPase, C-terminal domain"/>
    <property type="match status" value="1"/>
</dbReference>
<dbReference type="Gene3D" id="3.40.50.620">
    <property type="entry name" value="HUPs"/>
    <property type="match status" value="1"/>
</dbReference>
<dbReference type="InterPro" id="IPR003852">
    <property type="entry name" value="Sig_transdc_His_kinase_KdpD_N"/>
</dbReference>
<dbReference type="Pfam" id="PF02518">
    <property type="entry name" value="HATPase_c"/>
    <property type="match status" value="1"/>
</dbReference>
<dbReference type="Pfam" id="PF02702">
    <property type="entry name" value="KdpD"/>
    <property type="match status" value="1"/>
</dbReference>
<evidence type="ECO:0000256" key="6">
    <source>
        <dbReference type="ARBA" id="ARBA00022692"/>
    </source>
</evidence>
<keyword evidence="6 13" id="KW-0812">Transmembrane</keyword>
<dbReference type="InterPro" id="IPR036890">
    <property type="entry name" value="HATPase_C_sf"/>
</dbReference>
<dbReference type="SUPFAM" id="SSF47384">
    <property type="entry name" value="Homodimeric domain of signal transducing histidine kinase"/>
    <property type="match status" value="1"/>
</dbReference>
<dbReference type="SUPFAM" id="SSF52402">
    <property type="entry name" value="Adenine nucleotide alpha hydrolases-like"/>
    <property type="match status" value="1"/>
</dbReference>
<reference evidence="15 16" key="1">
    <citation type="submission" date="2017-12" db="EMBL/GenBank/DDBJ databases">
        <title>Draft genome sequence of Ralstonia pickettii 52.</title>
        <authorList>
            <person name="Zheng B."/>
        </authorList>
    </citation>
    <scope>NUCLEOTIDE SEQUENCE [LARGE SCALE GENOMIC DNA]</scope>
    <source>
        <strain evidence="15 16">52</strain>
    </source>
</reference>
<dbReference type="InterPro" id="IPR003018">
    <property type="entry name" value="GAF"/>
</dbReference>
<dbReference type="InterPro" id="IPR003594">
    <property type="entry name" value="HATPase_dom"/>
</dbReference>
<evidence type="ECO:0000256" key="11">
    <source>
        <dbReference type="ARBA" id="ARBA00023012"/>
    </source>
</evidence>
<comment type="subcellular location">
    <subcellularLocation>
        <location evidence="2">Membrane</location>
        <topology evidence="2">Multi-pass membrane protein</topology>
    </subcellularLocation>
</comment>
<evidence type="ECO:0000256" key="4">
    <source>
        <dbReference type="ARBA" id="ARBA00022553"/>
    </source>
</evidence>
<evidence type="ECO:0000256" key="12">
    <source>
        <dbReference type="ARBA" id="ARBA00023136"/>
    </source>
</evidence>
<evidence type="ECO:0000313" key="16">
    <source>
        <dbReference type="Proteomes" id="UP000234456"/>
    </source>
</evidence>
<evidence type="ECO:0000256" key="3">
    <source>
        <dbReference type="ARBA" id="ARBA00012438"/>
    </source>
</evidence>
<dbReference type="SUPFAM" id="SSF55874">
    <property type="entry name" value="ATPase domain of HSP90 chaperone/DNA topoisomerase II/histidine kinase"/>
    <property type="match status" value="1"/>
</dbReference>
<dbReference type="Gene3D" id="1.20.120.620">
    <property type="entry name" value="Backbone structure of the membrane domain of e. Coli histidine kinase receptor kdpd"/>
    <property type="match status" value="1"/>
</dbReference>
<comment type="catalytic activity">
    <reaction evidence="1">
        <text>ATP + protein L-histidine = ADP + protein N-phospho-L-histidine.</text>
        <dbReference type="EC" id="2.7.13.3"/>
    </reaction>
</comment>
<feature type="domain" description="Histidine kinase" evidence="14">
    <location>
        <begin position="710"/>
        <end position="932"/>
    </location>
</feature>
<keyword evidence="12 13" id="KW-0472">Membrane</keyword>
<dbReference type="GO" id="GO:0000155">
    <property type="term" value="F:phosphorelay sensor kinase activity"/>
    <property type="evidence" value="ECO:0007669"/>
    <property type="project" value="InterPro"/>
</dbReference>
<evidence type="ECO:0000256" key="13">
    <source>
        <dbReference type="SAM" id="Phobius"/>
    </source>
</evidence>
<dbReference type="InterPro" id="IPR029016">
    <property type="entry name" value="GAF-like_dom_sf"/>
</dbReference>
<dbReference type="Pfam" id="PF00512">
    <property type="entry name" value="HisKA"/>
    <property type="match status" value="1"/>
</dbReference>
<evidence type="ECO:0000256" key="2">
    <source>
        <dbReference type="ARBA" id="ARBA00004141"/>
    </source>
</evidence>
<keyword evidence="8 15" id="KW-0418">Kinase</keyword>
<comment type="caution">
    <text evidence="15">The sequence shown here is derived from an EMBL/GenBank/DDBJ whole genome shotgun (WGS) entry which is preliminary data.</text>
</comment>
<feature type="transmembrane region" description="Helical" evidence="13">
    <location>
        <begin position="432"/>
        <end position="450"/>
    </location>
</feature>
<evidence type="ECO:0000259" key="14">
    <source>
        <dbReference type="PROSITE" id="PS50109"/>
    </source>
</evidence>
<dbReference type="InterPro" id="IPR027417">
    <property type="entry name" value="P-loop_NTPase"/>
</dbReference>
<dbReference type="SMART" id="SM00388">
    <property type="entry name" value="HisKA"/>
    <property type="match status" value="1"/>
</dbReference>
<evidence type="ECO:0000256" key="10">
    <source>
        <dbReference type="ARBA" id="ARBA00022989"/>
    </source>
</evidence>
<dbReference type="InterPro" id="IPR038318">
    <property type="entry name" value="KdpD_sf"/>
</dbReference>
<dbReference type="EMBL" id="PKQE01000001">
    <property type="protein sequence ID" value="PLC43434.1"/>
    <property type="molecule type" value="Genomic_DNA"/>
</dbReference>
<dbReference type="PANTHER" id="PTHR45569">
    <property type="entry name" value="SENSOR PROTEIN KDPD"/>
    <property type="match status" value="1"/>
</dbReference>
<dbReference type="InterPro" id="IPR036097">
    <property type="entry name" value="HisK_dim/P_sf"/>
</dbReference>
<evidence type="ECO:0000256" key="5">
    <source>
        <dbReference type="ARBA" id="ARBA00022679"/>
    </source>
</evidence>
<evidence type="ECO:0000256" key="9">
    <source>
        <dbReference type="ARBA" id="ARBA00022840"/>
    </source>
</evidence>
<protein>
    <recommendedName>
        <fullName evidence="3">histidine kinase</fullName>
        <ecNumber evidence="3">2.7.13.3</ecNumber>
    </recommendedName>
</protein>
<feature type="transmembrane region" description="Helical" evidence="13">
    <location>
        <begin position="479"/>
        <end position="496"/>
    </location>
</feature>
<dbReference type="FunFam" id="3.40.50.300:FF:000483">
    <property type="entry name" value="Sensor histidine kinase KdpD"/>
    <property type="match status" value="1"/>
</dbReference>
<keyword evidence="7" id="KW-0547">Nucleotide-binding</keyword>
<evidence type="ECO:0000256" key="8">
    <source>
        <dbReference type="ARBA" id="ARBA00022777"/>
    </source>
</evidence>
<dbReference type="InterPro" id="IPR003661">
    <property type="entry name" value="HisK_dim/P_dom"/>
</dbReference>
<gene>
    <name evidence="15" type="ORF">C0Q88_01540</name>
</gene>
<dbReference type="PRINTS" id="PR00344">
    <property type="entry name" value="BCTRLSENSOR"/>
</dbReference>
<feature type="transmembrane region" description="Helical" evidence="13">
    <location>
        <begin position="456"/>
        <end position="472"/>
    </location>
</feature>
<dbReference type="PROSITE" id="PS50109">
    <property type="entry name" value="HIS_KIN"/>
    <property type="match status" value="1"/>
</dbReference>
<dbReference type="GO" id="GO:0005524">
    <property type="term" value="F:ATP binding"/>
    <property type="evidence" value="ECO:0007669"/>
    <property type="project" value="UniProtKB-KW"/>
</dbReference>
<dbReference type="InterPro" id="IPR014729">
    <property type="entry name" value="Rossmann-like_a/b/a_fold"/>
</dbReference>
<dbReference type="GO" id="GO:0005886">
    <property type="term" value="C:plasma membrane"/>
    <property type="evidence" value="ECO:0007669"/>
    <property type="project" value="TreeGrafter"/>
</dbReference>
<dbReference type="Gene3D" id="3.40.50.300">
    <property type="entry name" value="P-loop containing nucleotide triphosphate hydrolases"/>
    <property type="match status" value="1"/>
</dbReference>
<dbReference type="CDD" id="cd00082">
    <property type="entry name" value="HisKA"/>
    <property type="match status" value="1"/>
</dbReference>
<name>A0A2N4TUR7_RALPI</name>
<evidence type="ECO:0000313" key="15">
    <source>
        <dbReference type="EMBL" id="PLC43434.1"/>
    </source>
</evidence>
<keyword evidence="4" id="KW-0597">Phosphoprotein</keyword>
<keyword evidence="10 13" id="KW-1133">Transmembrane helix</keyword>
<dbReference type="InterPro" id="IPR005467">
    <property type="entry name" value="His_kinase_dom"/>
</dbReference>
<dbReference type="Pfam" id="PF13492">
    <property type="entry name" value="GAF_3"/>
    <property type="match status" value="1"/>
</dbReference>
<evidence type="ECO:0000256" key="7">
    <source>
        <dbReference type="ARBA" id="ARBA00022741"/>
    </source>
</evidence>